<dbReference type="OrthoDB" id="49151at2759"/>
<dbReference type="GO" id="GO:0005634">
    <property type="term" value="C:nucleus"/>
    <property type="evidence" value="ECO:0007669"/>
    <property type="project" value="UniProtKB-SubCell"/>
</dbReference>
<dbReference type="Proteomes" id="UP000219338">
    <property type="component" value="Unassembled WGS sequence"/>
</dbReference>
<sequence>MKRGLSSTSLVEYSSSEDEDNEEKPAKRKKLPTLSASLVVAAPIDNPSLHQGRKRNTSHVDGQWAAHVYISLGLNRKSAMFSLLSEAIQSAKDDIPTLNDFWSKDGSVGPELHVSLSRPIYLRAYQREDLKRAVKSLAFNHPRFTLSFSTFAELVNDERTRSFLTIEVGAGHHQLSQLSNALAPTLQAFRQKDYYAEPRFHASIAWALRDETPSDLQTQFPTIPGIPSQLIDNLNQEYQSKLSAKSMNFYDADTICVKIGKEVFSWRLKGPAQ</sequence>
<feature type="active site" description="Proton donor/acceptor" evidence="5">
    <location>
        <position position="113"/>
    </location>
</feature>
<accession>A0A284QSW2</accession>
<evidence type="ECO:0000313" key="8">
    <source>
        <dbReference type="Proteomes" id="UP000219338"/>
    </source>
</evidence>
<evidence type="ECO:0000256" key="6">
    <source>
        <dbReference type="SAM" id="MobiDB-lite"/>
    </source>
</evidence>
<dbReference type="AlphaFoldDB" id="A0A284QSW2"/>
<keyword evidence="3" id="KW-0456">Lyase</keyword>
<feature type="region of interest" description="Disordered" evidence="6">
    <location>
        <begin position="1"/>
        <end position="30"/>
    </location>
</feature>
<evidence type="ECO:0000256" key="5">
    <source>
        <dbReference type="HAMAP-Rule" id="MF_03040"/>
    </source>
</evidence>
<comment type="similarity">
    <text evidence="5">Belongs to the 2H phosphoesterase superfamily. USB1 family.</text>
</comment>
<dbReference type="PANTHER" id="PTHR13522">
    <property type="entry name" value="U6 SNRNA PHOSPHODIESTERASE 1"/>
    <property type="match status" value="1"/>
</dbReference>
<dbReference type="GO" id="GO:0016829">
    <property type="term" value="F:lyase activity"/>
    <property type="evidence" value="ECO:0007669"/>
    <property type="project" value="UniProtKB-KW"/>
</dbReference>
<dbReference type="PANTHER" id="PTHR13522:SF3">
    <property type="entry name" value="U6 SNRNA PHOSPHODIESTERASE 1"/>
    <property type="match status" value="1"/>
</dbReference>
<evidence type="ECO:0000256" key="4">
    <source>
        <dbReference type="ARBA" id="ARBA00023242"/>
    </source>
</evidence>
<feature type="active site" description="Proton donor/acceptor" evidence="5">
    <location>
        <position position="201"/>
    </location>
</feature>
<comment type="subcellular location">
    <subcellularLocation>
        <location evidence="5">Nucleus</location>
    </subcellularLocation>
</comment>
<keyword evidence="4 5" id="KW-0539">Nucleus</keyword>
<comment type="function">
    <text evidence="5">Phosphodiesterase responsible for the U6 snRNA 3' end processing. Acts as an exoribonuclease (RNase) responsible for trimming the poly(U) tract of the last nucleotides in the pre-U6 snRNA molecule, leading to the formation of mature U6 snRNA.</text>
</comment>
<dbReference type="GO" id="GO:0034477">
    <property type="term" value="P:U6 snRNA 3'-end processing"/>
    <property type="evidence" value="ECO:0007669"/>
    <property type="project" value="UniProtKB-UniRule"/>
</dbReference>
<evidence type="ECO:0000256" key="3">
    <source>
        <dbReference type="ARBA" id="ARBA00023239"/>
    </source>
</evidence>
<dbReference type="GO" id="GO:1990838">
    <property type="term" value="F:poly(U)-specific exoribonuclease activity, producing 3' uridine cyclic phosphate ends"/>
    <property type="evidence" value="ECO:0007669"/>
    <property type="project" value="UniProtKB-UniRule"/>
</dbReference>
<evidence type="ECO:0000256" key="1">
    <source>
        <dbReference type="ARBA" id="ARBA00022722"/>
    </source>
</evidence>
<dbReference type="HAMAP" id="MF_03040">
    <property type="entry name" value="USB1"/>
    <property type="match status" value="1"/>
</dbReference>
<evidence type="ECO:0000256" key="2">
    <source>
        <dbReference type="ARBA" id="ARBA00022801"/>
    </source>
</evidence>
<organism evidence="7 8">
    <name type="scientific">Armillaria ostoyae</name>
    <name type="common">Armillaria root rot fungus</name>
    <dbReference type="NCBI Taxonomy" id="47428"/>
    <lineage>
        <taxon>Eukaryota</taxon>
        <taxon>Fungi</taxon>
        <taxon>Dikarya</taxon>
        <taxon>Basidiomycota</taxon>
        <taxon>Agaricomycotina</taxon>
        <taxon>Agaricomycetes</taxon>
        <taxon>Agaricomycetidae</taxon>
        <taxon>Agaricales</taxon>
        <taxon>Marasmiineae</taxon>
        <taxon>Physalacriaceae</taxon>
        <taxon>Armillaria</taxon>
    </lineage>
</organism>
<dbReference type="Gene3D" id="3.90.1140.10">
    <property type="entry name" value="Cyclic phosphodiesterase"/>
    <property type="match status" value="1"/>
</dbReference>
<gene>
    <name evidence="5" type="primary">USB1</name>
    <name evidence="7" type="ORF">ARMOST_02855</name>
</gene>
<name>A0A284QSW2_ARMOS</name>
<keyword evidence="1 5" id="KW-0540">Nuclease</keyword>
<keyword evidence="8" id="KW-1185">Reference proteome</keyword>
<dbReference type="STRING" id="47428.A0A284QSW2"/>
<proteinExistence type="inferred from homology"/>
<dbReference type="InterPro" id="IPR027521">
    <property type="entry name" value="Usb1"/>
</dbReference>
<dbReference type="Pfam" id="PF09749">
    <property type="entry name" value="HVSL"/>
    <property type="match status" value="1"/>
</dbReference>
<reference evidence="8" key="1">
    <citation type="journal article" date="2017" name="Nat. Ecol. Evol.">
        <title>Genome expansion and lineage-specific genetic innovations in the forest pathogenic fungi Armillaria.</title>
        <authorList>
            <person name="Sipos G."/>
            <person name="Prasanna A.N."/>
            <person name="Walter M.C."/>
            <person name="O'Connor E."/>
            <person name="Balint B."/>
            <person name="Krizsan K."/>
            <person name="Kiss B."/>
            <person name="Hess J."/>
            <person name="Varga T."/>
            <person name="Slot J."/>
            <person name="Riley R."/>
            <person name="Boka B."/>
            <person name="Rigling D."/>
            <person name="Barry K."/>
            <person name="Lee J."/>
            <person name="Mihaltcheva S."/>
            <person name="LaButti K."/>
            <person name="Lipzen A."/>
            <person name="Waldron R."/>
            <person name="Moloney N.M."/>
            <person name="Sperisen C."/>
            <person name="Kredics L."/>
            <person name="Vagvoelgyi C."/>
            <person name="Patrignani A."/>
            <person name="Fitzpatrick D."/>
            <person name="Nagy I."/>
            <person name="Doyle S."/>
            <person name="Anderson J.B."/>
            <person name="Grigoriev I.V."/>
            <person name="Gueldener U."/>
            <person name="Muensterkoetter M."/>
            <person name="Nagy L.G."/>
        </authorList>
    </citation>
    <scope>NUCLEOTIDE SEQUENCE [LARGE SCALE GENOMIC DNA]</scope>
    <source>
        <strain evidence="8">C18/9</strain>
    </source>
</reference>
<protein>
    <recommendedName>
        <fullName evidence="5">U6 snRNA phosphodiesterase</fullName>
        <ecNumber evidence="5">3.1.4.-</ecNumber>
    </recommendedName>
</protein>
<dbReference type="EMBL" id="FUEG01000002">
    <property type="protein sequence ID" value="SJK99549.1"/>
    <property type="molecule type" value="Genomic_DNA"/>
</dbReference>
<dbReference type="OMA" id="KTVVLQY"/>
<dbReference type="EC" id="3.1.4.-" evidence="5"/>
<evidence type="ECO:0000313" key="7">
    <source>
        <dbReference type="EMBL" id="SJK99549.1"/>
    </source>
</evidence>
<keyword evidence="2 5" id="KW-0378">Hydrolase</keyword>
<feature type="compositionally biased region" description="Low complexity" evidence="6">
    <location>
        <begin position="1"/>
        <end position="14"/>
    </location>
</feature>